<evidence type="ECO:0000313" key="2">
    <source>
        <dbReference type="Proteomes" id="UP000016923"/>
    </source>
</evidence>
<dbReference type="CDD" id="cd06154">
    <property type="entry name" value="YjgF_YER057c_UK114_like_6"/>
    <property type="match status" value="1"/>
</dbReference>
<gene>
    <name evidence="1" type="ORF">F503_04978</name>
</gene>
<dbReference type="AlphaFoldDB" id="S3CT77"/>
<dbReference type="EMBL" id="KE148146">
    <property type="protein sequence ID" value="EPE09883.1"/>
    <property type="molecule type" value="Genomic_DNA"/>
</dbReference>
<dbReference type="HOGENOM" id="CLU_100715_5_3_1"/>
<dbReference type="Pfam" id="PF01042">
    <property type="entry name" value="Ribonuc_L-PSP"/>
    <property type="match status" value="1"/>
</dbReference>
<dbReference type="OMA" id="RATYYIT"/>
<organism evidence="1 2">
    <name type="scientific">Ophiostoma piceae (strain UAMH 11346)</name>
    <name type="common">Sap stain fungus</name>
    <dbReference type="NCBI Taxonomy" id="1262450"/>
    <lineage>
        <taxon>Eukaryota</taxon>
        <taxon>Fungi</taxon>
        <taxon>Dikarya</taxon>
        <taxon>Ascomycota</taxon>
        <taxon>Pezizomycotina</taxon>
        <taxon>Sordariomycetes</taxon>
        <taxon>Sordariomycetidae</taxon>
        <taxon>Ophiostomatales</taxon>
        <taxon>Ophiostomataceae</taxon>
        <taxon>Ophiostoma</taxon>
    </lineage>
</organism>
<protein>
    <submittedName>
        <fullName evidence="1">Endoribonuclease l-psp</fullName>
    </submittedName>
</protein>
<evidence type="ECO:0000313" key="1">
    <source>
        <dbReference type="EMBL" id="EPE09883.1"/>
    </source>
</evidence>
<dbReference type="Gene3D" id="3.30.1330.40">
    <property type="entry name" value="RutC-like"/>
    <property type="match status" value="1"/>
</dbReference>
<dbReference type="InterPro" id="IPR006175">
    <property type="entry name" value="YjgF/YER057c/UK114"/>
</dbReference>
<reference evidence="1 2" key="1">
    <citation type="journal article" date="2013" name="BMC Genomics">
        <title>The genome and transcriptome of the pine saprophyte Ophiostoma piceae, and a comparison with the bark beetle-associated pine pathogen Grosmannia clavigera.</title>
        <authorList>
            <person name="Haridas S."/>
            <person name="Wang Y."/>
            <person name="Lim L."/>
            <person name="Massoumi Alamouti S."/>
            <person name="Jackman S."/>
            <person name="Docking R."/>
            <person name="Robertson G."/>
            <person name="Birol I."/>
            <person name="Bohlmann J."/>
            <person name="Breuil C."/>
        </authorList>
    </citation>
    <scope>NUCLEOTIDE SEQUENCE [LARGE SCALE GENOMIC DNA]</scope>
    <source>
        <strain evidence="1 2">UAMH 11346</strain>
    </source>
</reference>
<dbReference type="VEuPathDB" id="FungiDB:F503_04978"/>
<dbReference type="STRING" id="1262450.S3CT77"/>
<dbReference type="PANTHER" id="PTHR43857">
    <property type="entry name" value="BLR7761 PROTEIN"/>
    <property type="match status" value="1"/>
</dbReference>
<dbReference type="OrthoDB" id="538640at2759"/>
<dbReference type="SUPFAM" id="SSF55298">
    <property type="entry name" value="YjgF-like"/>
    <property type="match status" value="1"/>
</dbReference>
<sequence>MANTSQKELVSSGSEFEALIGYSRAVVSGDWIFVSGCTGYDYATGELKEGVADQADQCLKNVAAALADVKDHPLYEKPTVADIVRVRYILPDRNNFSKTWPVLQKWFGGPQGAMPAATMFQAGLMKDEMLIEIEVTARRQRKSGAGSDDAPLE</sequence>
<keyword evidence="2" id="KW-1185">Reference proteome</keyword>
<dbReference type="eggNOG" id="KOG2317">
    <property type="taxonomic scope" value="Eukaryota"/>
</dbReference>
<proteinExistence type="predicted"/>
<dbReference type="Proteomes" id="UP000016923">
    <property type="component" value="Unassembled WGS sequence"/>
</dbReference>
<dbReference type="InterPro" id="IPR035959">
    <property type="entry name" value="RutC-like_sf"/>
</dbReference>
<accession>S3CT77</accession>
<name>S3CT77_OPHP1</name>
<dbReference type="PANTHER" id="PTHR43857:SF1">
    <property type="entry name" value="YJGH FAMILY PROTEIN"/>
    <property type="match status" value="1"/>
</dbReference>